<gene>
    <name evidence="2" type="ORF">KBB96_16025</name>
</gene>
<proteinExistence type="inferred from homology"/>
<name>A0A975G781_9BACT</name>
<dbReference type="Pfam" id="PF11307">
    <property type="entry name" value="DUF3109"/>
    <property type="match status" value="1"/>
</dbReference>
<sequence length="222" mass="24768">MIAFPSLQQELARQLREARVDHEAFAMPLKICELAECRATCCHDGVFLESEEREVIADVVESHAETLAEYGWTPAEIFQRMEDGRWKSVTLPDHSPAASFPTHFPKTRCVFLDAEHRCVLQRLAMDTGRHPWFWKPVSCWMHPILLKPGRRGERPLLTLATAENDPVAHPGYPGFSAFTPCGMPCEGGPPARKTLAAELDLLGHLAGRDVCGELAAVAEEDR</sequence>
<dbReference type="AlphaFoldDB" id="A0A975G781"/>
<organism evidence="2 3">
    <name type="scientific">Luteolibacter ambystomatis</name>
    <dbReference type="NCBI Taxonomy" id="2824561"/>
    <lineage>
        <taxon>Bacteria</taxon>
        <taxon>Pseudomonadati</taxon>
        <taxon>Verrucomicrobiota</taxon>
        <taxon>Verrucomicrobiia</taxon>
        <taxon>Verrucomicrobiales</taxon>
        <taxon>Verrucomicrobiaceae</taxon>
        <taxon>Luteolibacter</taxon>
    </lineage>
</organism>
<dbReference type="EMBL" id="CP073100">
    <property type="protein sequence ID" value="QUE50364.1"/>
    <property type="molecule type" value="Genomic_DNA"/>
</dbReference>
<dbReference type="InterPro" id="IPR021458">
    <property type="entry name" value="Rv0495c"/>
</dbReference>
<dbReference type="KEGG" id="lamb:KBB96_16025"/>
<keyword evidence="3" id="KW-1185">Reference proteome</keyword>
<evidence type="ECO:0000313" key="2">
    <source>
        <dbReference type="EMBL" id="QUE50364.1"/>
    </source>
</evidence>
<protein>
    <submittedName>
        <fullName evidence="2">DUF3109 family protein</fullName>
    </submittedName>
</protein>
<evidence type="ECO:0000313" key="3">
    <source>
        <dbReference type="Proteomes" id="UP000676169"/>
    </source>
</evidence>
<comment type="similarity">
    <text evidence="1">Belongs to the Rv0495c family.</text>
</comment>
<reference evidence="2" key="1">
    <citation type="submission" date="2021-04" db="EMBL/GenBank/DDBJ databases">
        <title>Luteolibacter sp. 32A isolated from the skin of an Anderson's salamander (Ambystoma andersonii).</title>
        <authorList>
            <person name="Spergser J."/>
            <person name="Busse H.-J."/>
        </authorList>
    </citation>
    <scope>NUCLEOTIDE SEQUENCE</scope>
    <source>
        <strain evidence="2">32A</strain>
    </source>
</reference>
<accession>A0A975G781</accession>
<evidence type="ECO:0000256" key="1">
    <source>
        <dbReference type="ARBA" id="ARBA00093770"/>
    </source>
</evidence>
<dbReference type="RefSeq" id="WP_211630504.1">
    <property type="nucleotide sequence ID" value="NZ_CP073100.1"/>
</dbReference>
<dbReference type="Proteomes" id="UP000676169">
    <property type="component" value="Chromosome"/>
</dbReference>